<protein>
    <submittedName>
        <fullName evidence="3">Peptidase M15A</fullName>
    </submittedName>
</protein>
<gene>
    <name evidence="3" type="ORF">NP7_04060</name>
</gene>
<dbReference type="Gene3D" id="3.30.1380.10">
    <property type="match status" value="1"/>
</dbReference>
<sequence>MTHQNKTKNKPTIIEDNAQTAKYANTKSANTRNINTTKTQNTKTKILTGIVGSGMIMTLLIACNHPVTPVDNRKPTTTIVRQTQPNPKNPTVTQTDNMRGLILNRQNTTRPTTDYRALKNSTRYNSNVVYTNDADFKDWLASHSYKQSEVLAYQNYLQSQLGTIPPMDQLILSARDARRCGFEPYEVPPASLWQNIVSTLQMLQQLQKQGYLPYSTVIRSVYRNPVLNDCAGGAGESKHMTNGAIDIWVPENEANKWAIESTFDGLCQFWQSNGQAYNFGLGLYPTGSVHLDTQGFRKWGASHSSSSSPCRF</sequence>
<evidence type="ECO:0000313" key="3">
    <source>
        <dbReference type="EMBL" id="ATR78499.1"/>
    </source>
</evidence>
<evidence type="ECO:0000256" key="1">
    <source>
        <dbReference type="SAM" id="Phobius"/>
    </source>
</evidence>
<dbReference type="Proteomes" id="UP000229340">
    <property type="component" value="Chromosome"/>
</dbReference>
<feature type="transmembrane region" description="Helical" evidence="1">
    <location>
        <begin position="46"/>
        <end position="67"/>
    </location>
</feature>
<keyword evidence="1" id="KW-0472">Membrane</keyword>
<dbReference type="STRING" id="34062.AXE82_00130"/>
<evidence type="ECO:0000313" key="4">
    <source>
        <dbReference type="Proteomes" id="UP000229340"/>
    </source>
</evidence>
<keyword evidence="1" id="KW-1133">Transmembrane helix</keyword>
<organism evidence="3 4">
    <name type="scientific">Faucicola osloensis</name>
    <name type="common">Moraxella osloensis</name>
    <dbReference type="NCBI Taxonomy" id="34062"/>
    <lineage>
        <taxon>Bacteria</taxon>
        <taxon>Pseudomonadati</taxon>
        <taxon>Pseudomonadota</taxon>
        <taxon>Gammaproteobacteria</taxon>
        <taxon>Moraxellales</taxon>
        <taxon>Moraxellaceae</taxon>
        <taxon>Faucicola</taxon>
    </lineage>
</organism>
<dbReference type="Pfam" id="PF08291">
    <property type="entry name" value="Peptidase_M15_3"/>
    <property type="match status" value="1"/>
</dbReference>
<dbReference type="RefSeq" id="WP_100269795.1">
    <property type="nucleotide sequence ID" value="NZ_CP024443.1"/>
</dbReference>
<dbReference type="InterPro" id="IPR009045">
    <property type="entry name" value="Zn_M74/Hedgehog-like"/>
</dbReference>
<evidence type="ECO:0000259" key="2">
    <source>
        <dbReference type="Pfam" id="PF08291"/>
    </source>
</evidence>
<feature type="domain" description="Peptidase M15A C-terminal" evidence="2">
    <location>
        <begin position="190"/>
        <end position="259"/>
    </location>
</feature>
<proteinExistence type="predicted"/>
<dbReference type="SUPFAM" id="SSF55166">
    <property type="entry name" value="Hedgehog/DD-peptidase"/>
    <property type="match status" value="1"/>
</dbReference>
<accession>A0A2D2LTZ3</accession>
<dbReference type="EMBL" id="CP024443">
    <property type="protein sequence ID" value="ATR78499.1"/>
    <property type="molecule type" value="Genomic_DNA"/>
</dbReference>
<reference evidence="4" key="1">
    <citation type="submission" date="2017-11" db="EMBL/GenBank/DDBJ databases">
        <title>Complete genome sequence of Moraxella osloensis NP7 isolated from human skin.</title>
        <authorList>
            <person name="Lee K."/>
            <person name="Lim J.Y."/>
            <person name="Hwang I."/>
        </authorList>
    </citation>
    <scope>NUCLEOTIDE SEQUENCE [LARGE SCALE GENOMIC DNA]</scope>
    <source>
        <strain evidence="4">NP7</strain>
    </source>
</reference>
<dbReference type="AlphaFoldDB" id="A0A2D2LTZ3"/>
<name>A0A2D2LTZ3_FAUOS</name>
<dbReference type="InterPro" id="IPR013230">
    <property type="entry name" value="Peptidase_M15A_C"/>
</dbReference>
<keyword evidence="1" id="KW-0812">Transmembrane</keyword>